<dbReference type="InterPro" id="IPR014016">
    <property type="entry name" value="UvrD-like_ATP-bd"/>
</dbReference>
<dbReference type="Gene3D" id="1.10.3170.10">
    <property type="entry name" value="Recbcd, chain B, domain 2"/>
    <property type="match status" value="1"/>
</dbReference>
<dbReference type="InterPro" id="IPR027417">
    <property type="entry name" value="P-loop_NTPase"/>
</dbReference>
<feature type="region of interest" description="Nuclease activity, interacts with RecD and RecA" evidence="15">
    <location>
        <begin position="912"/>
        <end position="1189"/>
    </location>
</feature>
<proteinExistence type="inferred from homology"/>
<feature type="region of interest" description="DNA-binding and helicase activity, interacts with RecC" evidence="15">
    <location>
        <begin position="1"/>
        <end position="854"/>
    </location>
</feature>
<comment type="domain">
    <text evidence="15">The N-terminal DNA-binding domain is a ssDNA-dependent ATPase and has ATP-dependent 3'-5' helicase function. This domain interacts with RecC.</text>
</comment>
<evidence type="ECO:0000259" key="17">
    <source>
        <dbReference type="PROSITE" id="PS51198"/>
    </source>
</evidence>
<dbReference type="GO" id="GO:0008854">
    <property type="term" value="F:exodeoxyribonuclease V activity"/>
    <property type="evidence" value="ECO:0007669"/>
    <property type="project" value="UniProtKB-EC"/>
</dbReference>
<name>A0A0S2K257_9GAMM</name>
<dbReference type="PROSITE" id="PS51198">
    <property type="entry name" value="UVRD_HELICASE_ATP_BIND"/>
    <property type="match status" value="1"/>
</dbReference>
<dbReference type="AlphaFoldDB" id="A0A0S2K257"/>
<comment type="catalytic activity">
    <reaction evidence="14 15">
        <text>ATP + H2O = ADP + phosphate + H(+)</text>
        <dbReference type="Rhea" id="RHEA:13065"/>
        <dbReference type="ChEBI" id="CHEBI:15377"/>
        <dbReference type="ChEBI" id="CHEBI:15378"/>
        <dbReference type="ChEBI" id="CHEBI:30616"/>
        <dbReference type="ChEBI" id="CHEBI:43474"/>
        <dbReference type="ChEBI" id="CHEBI:456216"/>
        <dbReference type="EC" id="5.6.2.4"/>
    </reaction>
</comment>
<dbReference type="STRING" id="161398.PP2015_1912"/>
<evidence type="ECO:0000256" key="3">
    <source>
        <dbReference type="ARBA" id="ARBA00022741"/>
    </source>
</evidence>
<dbReference type="GO" id="GO:0005524">
    <property type="term" value="F:ATP binding"/>
    <property type="evidence" value="ECO:0007669"/>
    <property type="project" value="UniProtKB-UniRule"/>
</dbReference>
<dbReference type="CDD" id="cd22352">
    <property type="entry name" value="RecB_C-like"/>
    <property type="match status" value="1"/>
</dbReference>
<keyword evidence="4 15" id="KW-0227">DNA damage</keyword>
<evidence type="ECO:0000256" key="11">
    <source>
        <dbReference type="ARBA" id="ARBA00023204"/>
    </source>
</evidence>
<evidence type="ECO:0000256" key="14">
    <source>
        <dbReference type="ARBA" id="ARBA00048988"/>
    </source>
</evidence>
<dbReference type="PANTHER" id="PTHR11070">
    <property type="entry name" value="UVRD / RECB / PCRA DNA HELICASE FAMILY MEMBER"/>
    <property type="match status" value="1"/>
</dbReference>
<dbReference type="Gene3D" id="1.10.486.10">
    <property type="entry name" value="PCRA, domain 4"/>
    <property type="match status" value="1"/>
</dbReference>
<comment type="function">
    <text evidence="15">A helicase/nuclease that prepares dsDNA breaks (DSB) for recombinational DNA repair. Binds to DSBs and unwinds DNA via a highly rapid and processive ATP-dependent bidirectional helicase activity. Unwinds dsDNA until it encounters a Chi (crossover hotspot instigator) sequence from the 3' direction. Cuts ssDNA a few nucleotides 3' to the Chi site. The properties and activities of the enzyme are changed at Chi. The Chi-altered holoenzyme produces a long 3'-ssDNA overhang and facilitates RecA-binding to the ssDNA for homologous DNA recombination and repair. Holoenzyme degrades any linearized DNA that is unable to undergo homologous recombination. In the holoenzyme this subunit contributes ATPase, 3'-5' helicase, exonuclease activity and loads RecA onto ssDNA.</text>
</comment>
<sequence>MQMLDPTVMPLVGQNLIEASAGTGKTYTITGLYLRCLLGLTVPEQESTPLNVEQILVVTFTDAATAEIRDRVRKRIVEARDVLLGKGSKDDLILRVLKDVKDKKQAFTLLDAAAKSMDEAAIYTIHGFCQKMLKQHAFESNMGFNQTFVLDSADLIDQAVKDYWRSFIYPLDTDTTQTILEHVPNPQSLNSKVSKLLSKGNITITPSYDLDDVLATKAQYQQQAQTFKSALLASDFFTALDNSGLAKNKAPGRVANIAALIDYCQSDSWYFEFGSAKHSFNLWSEETLSDSQYYKKGQSPMSHPLLKSFSEMFALHQKLQEGLPLAIVQQAAKQVATLLEKQKRKQGVLTPDDLLTQLHAALTAEQGELLAEKIATLFPMAMIDEFQDTDPIQYGIFQSIYGTRETTTLTMIGDPKQAIYGFRGADIFTYIHAKKQVQETHQYTLATNFRSAKGVVDAVNSIFKQNENSFIYNKDIPFEAVAANGKKPDEGFEISNEPAAPLCFSVLKDTSEVTSKGVAHPALAELYASKTATLLNQAQQGEATIAGAPVAAGDICFLVRDRNEAALIKRALTNKGIDSVYLARESVFQQPVSQALMQFLMVLHGPYDEALLRGVLANDLFGLNYQQIFALQNESDNLKAAQNHVVHKTWQEYLLQFSKLKALWYKKGVMAMLEQLLVENDLPLLWQQKGHHVERWLTDYRHLAELLQHKQIELEGTQRVLRWYEKQYTESLSDTAQVRLESDENLVKIITMHASKGLEYPIVYLPFASGYREASEAIYHKDDALVYDLSKSDDAMQLAEKERLAEDIRLLYVALTRAVHHCDVGMYNLAEGRSKKPGITRTALGYVLFAPDLMTSAEQWHARLDALCTSDANLQVAYFGINALPSESYTPTQQAQTIECSVKAVSAHIERDWRATSFSQLTYHQDHDDRPLGAIDENHLLDLPLAESQETLDAYTFPKGAKAGSCLHEIFELIDFSEPEMPQSPNLTLEEAVKQTLDKFGFEEKWQAPVKQWVSACLACKLDSHLALKDITPAQRLVEMEFNLPLAPLNQVTLNNIVSNITQHPSNLKFDNVKGLLKGFIDLIFEHQGKYYILDYKSNYLGDAPSDYASDNLVQAMNAHQYHLQYMIYTVALHRLLKARLPNYQPEHHLGGVYYVFLRAMGDGEGVFFKQLSLSELEQLDALFLQGAT</sequence>
<dbReference type="GO" id="GO:0005829">
    <property type="term" value="C:cytosol"/>
    <property type="evidence" value="ECO:0007669"/>
    <property type="project" value="TreeGrafter"/>
</dbReference>
<dbReference type="GO" id="GO:0016887">
    <property type="term" value="F:ATP hydrolysis activity"/>
    <property type="evidence" value="ECO:0007669"/>
    <property type="project" value="RHEA"/>
</dbReference>
<dbReference type="GO" id="GO:0043138">
    <property type="term" value="F:3'-5' DNA helicase activity"/>
    <property type="evidence" value="ECO:0007669"/>
    <property type="project" value="UniProtKB-UniRule"/>
</dbReference>
<keyword evidence="2 15" id="KW-0479">Metal-binding</keyword>
<keyword evidence="11 15" id="KW-0234">DNA repair</keyword>
<organism evidence="19 20">
    <name type="scientific">Pseudoalteromonas phenolica</name>
    <dbReference type="NCBI Taxonomy" id="161398"/>
    <lineage>
        <taxon>Bacteria</taxon>
        <taxon>Pseudomonadati</taxon>
        <taxon>Pseudomonadota</taxon>
        <taxon>Gammaproteobacteria</taxon>
        <taxon>Alteromonadales</taxon>
        <taxon>Pseudoalteromonadaceae</taxon>
        <taxon>Pseudoalteromonas</taxon>
    </lineage>
</organism>
<dbReference type="HAMAP" id="MF_01485">
    <property type="entry name" value="RecB"/>
    <property type="match status" value="1"/>
</dbReference>
<dbReference type="InterPro" id="IPR011335">
    <property type="entry name" value="Restrct_endonuc-II-like"/>
</dbReference>
<evidence type="ECO:0000256" key="6">
    <source>
        <dbReference type="ARBA" id="ARBA00022806"/>
    </source>
</evidence>
<comment type="catalytic activity">
    <reaction evidence="15">
        <text>Exonucleolytic cleavage (in the presence of ATP) in either 5'- to 3'- or 3'- to 5'-direction to yield 5'-phosphooligonucleotides.</text>
        <dbReference type="EC" id="3.1.11.5"/>
    </reaction>
</comment>
<comment type="catalytic activity">
    <reaction evidence="13 15">
        <text>Couples ATP hydrolysis with the unwinding of duplex DNA by translocating in the 3'-5' direction.</text>
        <dbReference type="EC" id="5.6.2.4"/>
    </reaction>
</comment>
<evidence type="ECO:0000256" key="10">
    <source>
        <dbReference type="ARBA" id="ARBA00023125"/>
    </source>
</evidence>
<dbReference type="KEGG" id="pphe:PP2015_1912"/>
<comment type="cofactor">
    <cofactor evidence="15">
        <name>Mg(2+)</name>
        <dbReference type="ChEBI" id="CHEBI:18420"/>
    </cofactor>
    <text evidence="15">Binds 1 Mg(2+) ion per subunit.</text>
</comment>
<evidence type="ECO:0000256" key="13">
    <source>
        <dbReference type="ARBA" id="ARBA00034617"/>
    </source>
</evidence>
<evidence type="ECO:0000256" key="15">
    <source>
        <dbReference type="HAMAP-Rule" id="MF_01485"/>
    </source>
</evidence>
<dbReference type="GO" id="GO:0003677">
    <property type="term" value="F:DNA binding"/>
    <property type="evidence" value="ECO:0007669"/>
    <property type="project" value="UniProtKB-UniRule"/>
</dbReference>
<dbReference type="Pfam" id="PF12705">
    <property type="entry name" value="PDDEXK_1"/>
    <property type="match status" value="1"/>
</dbReference>
<comment type="subunit">
    <text evidence="15">Heterotrimer of RecB, RecC and RecD. All subunits contribute to DNA-binding. Interacts with RecA.</text>
</comment>
<dbReference type="RefSeq" id="WP_058030074.1">
    <property type="nucleotide sequence ID" value="NZ_CP013187.1"/>
</dbReference>
<evidence type="ECO:0000259" key="18">
    <source>
        <dbReference type="PROSITE" id="PS51217"/>
    </source>
</evidence>
<dbReference type="Gene3D" id="3.40.50.300">
    <property type="entry name" value="P-loop containing nucleotide triphosphate hydrolases"/>
    <property type="match status" value="2"/>
</dbReference>
<keyword evidence="12 15" id="KW-0413">Isomerase</keyword>
<keyword evidence="1 15" id="KW-0540">Nuclease</keyword>
<dbReference type="EC" id="3.1.11.5" evidence="15"/>
<evidence type="ECO:0000256" key="2">
    <source>
        <dbReference type="ARBA" id="ARBA00022723"/>
    </source>
</evidence>
<dbReference type="SUPFAM" id="SSF52540">
    <property type="entry name" value="P-loop containing nucleoside triphosphate hydrolases"/>
    <property type="match status" value="1"/>
</dbReference>
<keyword evidence="9 15" id="KW-0460">Magnesium</keyword>
<feature type="binding site" evidence="15">
    <location>
        <position position="1082"/>
    </location>
    <ligand>
        <name>Mg(2+)</name>
        <dbReference type="ChEBI" id="CHEBI:18420"/>
    </ligand>
</feature>
<feature type="binding site" evidence="16">
    <location>
        <begin position="19"/>
        <end position="26"/>
    </location>
    <ligand>
        <name>ATP</name>
        <dbReference type="ChEBI" id="CHEBI:30616"/>
    </ligand>
</feature>
<feature type="active site" description="For nuclease activity" evidence="15">
    <location>
        <position position="1095"/>
    </location>
</feature>
<keyword evidence="5 15" id="KW-0378">Hydrolase</keyword>
<comment type="similarity">
    <text evidence="15">Belongs to the helicase family. UvrD subfamily.</text>
</comment>
<dbReference type="EC" id="5.6.2.4" evidence="15"/>
<evidence type="ECO:0000256" key="1">
    <source>
        <dbReference type="ARBA" id="ARBA00022722"/>
    </source>
</evidence>
<evidence type="ECO:0000256" key="8">
    <source>
        <dbReference type="ARBA" id="ARBA00022840"/>
    </source>
</evidence>
<dbReference type="InterPro" id="IPR011604">
    <property type="entry name" value="PDDEXK-like_dom_sf"/>
</dbReference>
<gene>
    <name evidence="15" type="primary">recB</name>
    <name evidence="19" type="ORF">PP2015_1912</name>
</gene>
<keyword evidence="6 15" id="KW-0347">Helicase</keyword>
<evidence type="ECO:0000256" key="16">
    <source>
        <dbReference type="PROSITE-ProRule" id="PRU00560"/>
    </source>
</evidence>
<dbReference type="OrthoDB" id="9810135at2"/>
<protein>
    <recommendedName>
        <fullName evidence="15">RecBCD enzyme subunit RecB</fullName>
        <ecNumber evidence="15">3.1.11.5</ecNumber>
        <ecNumber evidence="15">5.6.2.4</ecNumber>
    </recommendedName>
    <alternativeName>
        <fullName evidence="15">DNA 3'-5' helicase subunit RecB</fullName>
    </alternativeName>
    <alternativeName>
        <fullName evidence="15">Exonuclease V subunit RecB</fullName>
        <shortName evidence="15">ExoV subunit RecB</shortName>
    </alternativeName>
    <alternativeName>
        <fullName evidence="15">Helicase/nuclease RecBCD subunit RecB</fullName>
    </alternativeName>
</protein>
<evidence type="ECO:0000256" key="9">
    <source>
        <dbReference type="ARBA" id="ARBA00022842"/>
    </source>
</evidence>
<dbReference type="Proteomes" id="UP000061457">
    <property type="component" value="Chromosome I"/>
</dbReference>
<comment type="miscellaneous">
    <text evidence="15">In the RecBCD complex, RecB has a slow 3'-5' helicase, an exonuclease activity and loads RecA onto ssDNA, RecD has a fast 5'-3' helicase activity, while RecC stimulates the ATPase and processivity of the RecB helicase and contributes to recognition of the Chi site.</text>
</comment>
<feature type="binding site" evidence="15">
    <location>
        <position position="968"/>
    </location>
    <ligand>
        <name>Mg(2+)</name>
        <dbReference type="ChEBI" id="CHEBI:18420"/>
    </ligand>
</feature>
<keyword evidence="20" id="KW-1185">Reference proteome</keyword>
<dbReference type="Gene3D" id="3.90.320.10">
    <property type="match status" value="1"/>
</dbReference>
<dbReference type="SUPFAM" id="SSF52980">
    <property type="entry name" value="Restriction endonuclease-like"/>
    <property type="match status" value="1"/>
</dbReference>
<dbReference type="NCBIfam" id="TIGR00609">
    <property type="entry name" value="recB"/>
    <property type="match status" value="1"/>
</dbReference>
<dbReference type="GO" id="GO:0000724">
    <property type="term" value="P:double-strand break repair via homologous recombination"/>
    <property type="evidence" value="ECO:0007669"/>
    <property type="project" value="UniProtKB-UniRule"/>
</dbReference>
<dbReference type="Pfam" id="PF00580">
    <property type="entry name" value="UvrD-helicase"/>
    <property type="match status" value="1"/>
</dbReference>
<dbReference type="GO" id="GO:0009338">
    <property type="term" value="C:exodeoxyribonuclease V complex"/>
    <property type="evidence" value="ECO:0007669"/>
    <property type="project" value="TreeGrafter"/>
</dbReference>
<evidence type="ECO:0000256" key="12">
    <source>
        <dbReference type="ARBA" id="ARBA00023235"/>
    </source>
</evidence>
<comment type="domain">
    <text evidence="15">The C-terminal domain has nuclease activity and interacts with RecD. It interacts with RecA, facilitating its loading onto ssDNA.</text>
</comment>
<keyword evidence="10 15" id="KW-0238">DNA-binding</keyword>
<keyword evidence="7 15" id="KW-0269">Exonuclease</keyword>
<dbReference type="PROSITE" id="PS51217">
    <property type="entry name" value="UVRD_HELICASE_CTER"/>
    <property type="match status" value="1"/>
</dbReference>
<feature type="binding site" evidence="15">
    <location>
        <position position="1095"/>
    </location>
    <ligand>
        <name>Mg(2+)</name>
        <dbReference type="ChEBI" id="CHEBI:18420"/>
    </ligand>
</feature>
<keyword evidence="8 15" id="KW-0067">ATP-binding</keyword>
<dbReference type="InterPro" id="IPR004586">
    <property type="entry name" value="RecB"/>
</dbReference>
<reference evidence="20" key="1">
    <citation type="submission" date="2015-11" db="EMBL/GenBank/DDBJ databases">
        <authorList>
            <person name="Kim K.M."/>
        </authorList>
    </citation>
    <scope>NUCLEOTIDE SEQUENCE [LARGE SCALE GENOMIC DNA]</scope>
    <source>
        <strain evidence="20">KCTC 12086</strain>
    </source>
</reference>
<accession>A0A0S2K257</accession>
<dbReference type="Pfam" id="PF13361">
    <property type="entry name" value="UvrD_C"/>
    <property type="match status" value="1"/>
</dbReference>
<dbReference type="PATRIC" id="fig|161398.10.peg.1940"/>
<feature type="domain" description="UvrD-like helicase C-terminal" evidence="18">
    <location>
        <begin position="453"/>
        <end position="757"/>
    </location>
</feature>
<dbReference type="GO" id="GO:0000287">
    <property type="term" value="F:magnesium ion binding"/>
    <property type="evidence" value="ECO:0007669"/>
    <property type="project" value="UniProtKB-UniRule"/>
</dbReference>
<keyword evidence="3 15" id="KW-0547">Nucleotide-binding</keyword>
<feature type="domain" description="UvrD-like helicase ATP-binding" evidence="17">
    <location>
        <begin position="1"/>
        <end position="452"/>
    </location>
</feature>
<dbReference type="PANTHER" id="PTHR11070:SF23">
    <property type="entry name" value="RECBCD ENZYME SUBUNIT RECB"/>
    <property type="match status" value="1"/>
</dbReference>
<dbReference type="InterPro" id="IPR038726">
    <property type="entry name" value="PDDEXK_AddAB-type"/>
</dbReference>
<evidence type="ECO:0000256" key="5">
    <source>
        <dbReference type="ARBA" id="ARBA00022801"/>
    </source>
</evidence>
<evidence type="ECO:0000256" key="7">
    <source>
        <dbReference type="ARBA" id="ARBA00022839"/>
    </source>
</evidence>
<dbReference type="InterPro" id="IPR014017">
    <property type="entry name" value="DNA_helicase_UvrD-like_C"/>
</dbReference>
<dbReference type="EMBL" id="CP013187">
    <property type="protein sequence ID" value="ALO42412.1"/>
    <property type="molecule type" value="Genomic_DNA"/>
</dbReference>
<evidence type="ECO:0000313" key="20">
    <source>
        <dbReference type="Proteomes" id="UP000061457"/>
    </source>
</evidence>
<dbReference type="InterPro" id="IPR000212">
    <property type="entry name" value="DNA_helicase_UvrD/REP"/>
</dbReference>
<evidence type="ECO:0000256" key="4">
    <source>
        <dbReference type="ARBA" id="ARBA00022763"/>
    </source>
</evidence>
<evidence type="ECO:0000313" key="19">
    <source>
        <dbReference type="EMBL" id="ALO42412.1"/>
    </source>
</evidence>